<dbReference type="GO" id="GO:0016020">
    <property type="term" value="C:membrane"/>
    <property type="evidence" value="ECO:0007669"/>
    <property type="project" value="TreeGrafter"/>
</dbReference>
<dbReference type="InterPro" id="IPR001024">
    <property type="entry name" value="PLAT/LH2_dom"/>
</dbReference>
<keyword evidence="3" id="KW-1185">Reference proteome</keyword>
<dbReference type="PANTHER" id="PTHR10877">
    <property type="entry name" value="POLYCYSTIN FAMILY MEMBER"/>
    <property type="match status" value="1"/>
</dbReference>
<dbReference type="InterPro" id="IPR051223">
    <property type="entry name" value="Polycystin"/>
</dbReference>
<evidence type="ECO:0000313" key="3">
    <source>
        <dbReference type="Proteomes" id="UP000749559"/>
    </source>
</evidence>
<accession>A0A8J1UGR2</accession>
<gene>
    <name evidence="2" type="ORF">OFUS_LOCUS8219</name>
</gene>
<proteinExistence type="predicted"/>
<organism evidence="2 3">
    <name type="scientific">Owenia fusiformis</name>
    <name type="common">Polychaete worm</name>
    <dbReference type="NCBI Taxonomy" id="6347"/>
    <lineage>
        <taxon>Eukaryota</taxon>
        <taxon>Metazoa</taxon>
        <taxon>Spiralia</taxon>
        <taxon>Lophotrochozoa</taxon>
        <taxon>Annelida</taxon>
        <taxon>Polychaeta</taxon>
        <taxon>Sedentaria</taxon>
        <taxon>Canalipalpata</taxon>
        <taxon>Sabellida</taxon>
        <taxon>Oweniida</taxon>
        <taxon>Oweniidae</taxon>
        <taxon>Owenia</taxon>
    </lineage>
</organism>
<reference evidence="2" key="1">
    <citation type="submission" date="2022-03" db="EMBL/GenBank/DDBJ databases">
        <authorList>
            <person name="Martin C."/>
        </authorList>
    </citation>
    <scope>NUCLEOTIDE SEQUENCE</scope>
</reference>
<dbReference type="InterPro" id="IPR036392">
    <property type="entry name" value="PLAT/LH2_dom_sf"/>
</dbReference>
<name>A0A8J1UGR2_OWEFU</name>
<dbReference type="OrthoDB" id="6150772at2759"/>
<dbReference type="AlphaFoldDB" id="A0A8J1UGR2"/>
<evidence type="ECO:0000256" key="1">
    <source>
        <dbReference type="PROSITE-ProRule" id="PRU00152"/>
    </source>
</evidence>
<protein>
    <submittedName>
        <fullName evidence="2">Uncharacterized protein</fullName>
    </submittedName>
</protein>
<feature type="non-terminal residue" evidence="2">
    <location>
        <position position="412"/>
    </location>
</feature>
<dbReference type="EMBL" id="CAIIXF020000004">
    <property type="protein sequence ID" value="CAH1781664.1"/>
    <property type="molecule type" value="Genomic_DNA"/>
</dbReference>
<dbReference type="PROSITE" id="PS50095">
    <property type="entry name" value="PLAT"/>
    <property type="match status" value="1"/>
</dbReference>
<comment type="caution">
    <text evidence="2">The sequence shown here is derived from an EMBL/GenBank/DDBJ whole genome shotgun (WGS) entry which is preliminary data.</text>
</comment>
<dbReference type="PANTHER" id="PTHR10877:SF194">
    <property type="entry name" value="LOCATION OF VULVA DEFECTIVE 1"/>
    <property type="match status" value="1"/>
</dbReference>
<dbReference type="GO" id="GO:0005262">
    <property type="term" value="F:calcium channel activity"/>
    <property type="evidence" value="ECO:0007669"/>
    <property type="project" value="TreeGrafter"/>
</dbReference>
<dbReference type="GO" id="GO:0050982">
    <property type="term" value="P:detection of mechanical stimulus"/>
    <property type="evidence" value="ECO:0007669"/>
    <property type="project" value="TreeGrafter"/>
</dbReference>
<dbReference type="Gene3D" id="2.60.60.20">
    <property type="entry name" value="PLAT/LH2 domain"/>
    <property type="match status" value="1"/>
</dbReference>
<comment type="caution">
    <text evidence="1">Lacks conserved residue(s) required for the propagation of feature annotation.</text>
</comment>
<dbReference type="Proteomes" id="UP000749559">
    <property type="component" value="Unassembled WGS sequence"/>
</dbReference>
<sequence length="412" mass="47532">GDNPNWYLTQVTVRDLQKDHVWQFMCNRWLAVDRGDFTTSCTLLPTNEKDLKQFGTAFPGLASKNMREDHLWLSIFSKPVESHFTRVQRLMCAFTLLLSYMLTKIMFFDVPSDEPKLQQQIGSIHISISAIVMGLECSLLMFPINVIIVQLFRLTKAKPSKLQEIDDEFNTESYASLETESRFDSSDFKEQLTMGKKASETEIRSGDIFFMADEAEGENAEIKRPNEHVKLHGEQLKPKKILPDSHDPSAATPRPTALDAEATETYILEDGRRKKSVLVRWKQHAEKDVWSVGESQSDVELHVKKKEPVGLPWWFLYINWTLCSLTSITCTYFIMLYGLKYGYQASIEWLTSILTSIFTSIVVLQPIKVVAMAILCALICKRKAEIDDRRDKIDMSELEHTLNQKRRRQRTF</sequence>
<evidence type="ECO:0000313" key="2">
    <source>
        <dbReference type="EMBL" id="CAH1781664.1"/>
    </source>
</evidence>
<dbReference type="SUPFAM" id="SSF49723">
    <property type="entry name" value="Lipase/lipooxygenase domain (PLAT/LH2 domain)"/>
    <property type="match status" value="1"/>
</dbReference>